<comment type="caution">
    <text evidence="1">The sequence shown here is derived from an EMBL/GenBank/DDBJ whole genome shotgun (WGS) entry which is preliminary data.</text>
</comment>
<reference evidence="1 2" key="1">
    <citation type="journal article" date="2019" name="PLoS Biol.">
        <title>Sex chromosomes control vertical transmission of feminizing Wolbachia symbionts in an isopod.</title>
        <authorList>
            <person name="Becking T."/>
            <person name="Chebbi M.A."/>
            <person name="Giraud I."/>
            <person name="Moumen B."/>
            <person name="Laverre T."/>
            <person name="Caubet Y."/>
            <person name="Peccoud J."/>
            <person name="Gilbert C."/>
            <person name="Cordaux R."/>
        </authorList>
    </citation>
    <scope>NUCLEOTIDE SEQUENCE [LARGE SCALE GENOMIC DNA]</scope>
    <source>
        <strain evidence="1">ANa2</strain>
        <tissue evidence="1">Whole body excluding digestive tract and cuticle</tissue>
    </source>
</reference>
<dbReference type="OrthoDB" id="445152at2759"/>
<protein>
    <submittedName>
        <fullName evidence="1">Uncharacterized protein</fullName>
    </submittedName>
</protein>
<name>A0A5N5TJB8_9CRUS</name>
<evidence type="ECO:0000313" key="2">
    <source>
        <dbReference type="Proteomes" id="UP000326759"/>
    </source>
</evidence>
<dbReference type="PANTHER" id="PTHR12517">
    <property type="entry name" value="VACUOLAR PROTEIN SORTING-ASSOCIATED PROTEIN 13B"/>
    <property type="match status" value="1"/>
</dbReference>
<organism evidence="1 2">
    <name type="scientific">Armadillidium nasatum</name>
    <dbReference type="NCBI Taxonomy" id="96803"/>
    <lineage>
        <taxon>Eukaryota</taxon>
        <taxon>Metazoa</taxon>
        <taxon>Ecdysozoa</taxon>
        <taxon>Arthropoda</taxon>
        <taxon>Crustacea</taxon>
        <taxon>Multicrustacea</taxon>
        <taxon>Malacostraca</taxon>
        <taxon>Eumalacostraca</taxon>
        <taxon>Peracarida</taxon>
        <taxon>Isopoda</taxon>
        <taxon>Oniscidea</taxon>
        <taxon>Crinocheta</taxon>
        <taxon>Armadillidiidae</taxon>
        <taxon>Armadillidium</taxon>
    </lineage>
</organism>
<proteinExistence type="predicted"/>
<gene>
    <name evidence="1" type="ORF">Anas_10212</name>
</gene>
<dbReference type="Proteomes" id="UP000326759">
    <property type="component" value="Unassembled WGS sequence"/>
</dbReference>
<dbReference type="InterPro" id="IPR039782">
    <property type="entry name" value="VPS13B"/>
</dbReference>
<dbReference type="PANTHER" id="PTHR12517:SF0">
    <property type="entry name" value="INTERMEMBRANE LIPID TRANSFER PROTEIN VPS13B"/>
    <property type="match status" value="1"/>
</dbReference>
<sequence length="115" mass="13615">MLRIESYVTPIILSYVDKYIKNLKPEDSKVSLWGGDAVFNNLDLKLDVLEEELKLPFSFLNGHIHELQCILKLKDYSQTEDESSTQSNKDSESGCHENQKRQKRIFYYFQKYLKF</sequence>
<dbReference type="AlphaFoldDB" id="A0A5N5TJB8"/>
<accession>A0A5N5TJB8</accession>
<keyword evidence="2" id="KW-1185">Reference proteome</keyword>
<dbReference type="EMBL" id="SEYY01000992">
    <property type="protein sequence ID" value="KAB7506105.1"/>
    <property type="molecule type" value="Genomic_DNA"/>
</dbReference>
<evidence type="ECO:0000313" key="1">
    <source>
        <dbReference type="EMBL" id="KAB7506105.1"/>
    </source>
</evidence>